<evidence type="ECO:0000256" key="1">
    <source>
        <dbReference type="SAM" id="Phobius"/>
    </source>
</evidence>
<evidence type="ECO:0000313" key="2">
    <source>
        <dbReference type="EMBL" id="HIZ38235.1"/>
    </source>
</evidence>
<name>A0A9D2EIY6_9MICO</name>
<sequence>MSGMDTLWTALIVLAAFALSAGAGAPLTAGILRLAGRRRRRPEQTPTLQPVAEPAPEEILRGGLWIGILERLAVTGCILVAYPAGIAVVVAIKGLGRFSTLRDEPTTGVSERFLVGTLTSYLWACTIGVAAVGGLGAIP</sequence>
<comment type="caution">
    <text evidence="2">The sequence shown here is derived from an EMBL/GenBank/DDBJ whole genome shotgun (WGS) entry which is preliminary data.</text>
</comment>
<gene>
    <name evidence="2" type="ORF">H9815_20855</name>
</gene>
<keyword evidence="1" id="KW-1133">Transmembrane helix</keyword>
<feature type="transmembrane region" description="Helical" evidence="1">
    <location>
        <begin position="113"/>
        <end position="138"/>
    </location>
</feature>
<reference evidence="2" key="1">
    <citation type="journal article" date="2021" name="PeerJ">
        <title>Extensive microbial diversity within the chicken gut microbiome revealed by metagenomics and culture.</title>
        <authorList>
            <person name="Gilroy R."/>
            <person name="Ravi A."/>
            <person name="Getino M."/>
            <person name="Pursley I."/>
            <person name="Horton D.L."/>
            <person name="Alikhan N.F."/>
            <person name="Baker D."/>
            <person name="Gharbi K."/>
            <person name="Hall N."/>
            <person name="Watson M."/>
            <person name="Adriaenssens E.M."/>
            <person name="Foster-Nyarko E."/>
            <person name="Jarju S."/>
            <person name="Secka A."/>
            <person name="Antonio M."/>
            <person name="Oren A."/>
            <person name="Chaudhuri R.R."/>
            <person name="La Ragione R."/>
            <person name="Hildebrand F."/>
            <person name="Pallen M.J."/>
        </authorList>
    </citation>
    <scope>NUCLEOTIDE SEQUENCE</scope>
    <source>
        <strain evidence="2">ChiGjej4B4-7305</strain>
    </source>
</reference>
<keyword evidence="1" id="KW-0472">Membrane</keyword>
<proteinExistence type="predicted"/>
<accession>A0A9D2EIY6</accession>
<organism evidence="2 3">
    <name type="scientific">Candidatus Ruania gallistercoris</name>
    <dbReference type="NCBI Taxonomy" id="2838746"/>
    <lineage>
        <taxon>Bacteria</taxon>
        <taxon>Bacillati</taxon>
        <taxon>Actinomycetota</taxon>
        <taxon>Actinomycetes</taxon>
        <taxon>Micrococcales</taxon>
        <taxon>Ruaniaceae</taxon>
        <taxon>Ruania</taxon>
    </lineage>
</organism>
<protein>
    <submittedName>
        <fullName evidence="2">Uncharacterized protein</fullName>
    </submittedName>
</protein>
<reference evidence="2" key="2">
    <citation type="submission" date="2021-04" db="EMBL/GenBank/DDBJ databases">
        <authorList>
            <person name="Gilroy R."/>
        </authorList>
    </citation>
    <scope>NUCLEOTIDE SEQUENCE</scope>
    <source>
        <strain evidence="2">ChiGjej4B4-7305</strain>
    </source>
</reference>
<evidence type="ECO:0000313" key="3">
    <source>
        <dbReference type="Proteomes" id="UP000824037"/>
    </source>
</evidence>
<dbReference type="EMBL" id="DXBY01000351">
    <property type="protein sequence ID" value="HIZ38235.1"/>
    <property type="molecule type" value="Genomic_DNA"/>
</dbReference>
<dbReference type="Proteomes" id="UP000824037">
    <property type="component" value="Unassembled WGS sequence"/>
</dbReference>
<dbReference type="AlphaFoldDB" id="A0A9D2EIY6"/>
<keyword evidence="1" id="KW-0812">Transmembrane</keyword>
<feature type="transmembrane region" description="Helical" evidence="1">
    <location>
        <begin position="72"/>
        <end position="92"/>
    </location>
</feature>